<sequence>MGVVRKVIRGTAEIVFTIGLVGLLLCVHQLWWTNIEGRAAAQESLEELYESWEQEPTADEPAPEASPIAGIPEDEGPQDVGTDGQKDGTAAAPGGAIRGEAFAALYIPRLGSGYKKPIVEGTSAQSLRKGVGHYTYAPYTAPGQVGNFGIAAHRNGNGEPFRHLNKLVAGDFVVVQTKTEWYTYQIVRGPFITKPDNGEVLASNPPMLGLPGGQRLITLTTCDPEFTSKNRMIYWGTLVATDVSRPGFVPAALKK</sequence>
<dbReference type="SUPFAM" id="SSF63817">
    <property type="entry name" value="Sortase"/>
    <property type="match status" value="1"/>
</dbReference>
<keyword evidence="4" id="KW-0472">Membrane</keyword>
<accession>A0AA41U0H1</accession>
<dbReference type="InterPro" id="IPR053465">
    <property type="entry name" value="Sortase_Class_E"/>
</dbReference>
<evidence type="ECO:0000313" key="5">
    <source>
        <dbReference type="EMBL" id="MCF2526412.1"/>
    </source>
</evidence>
<gene>
    <name evidence="5" type="ORF">LZ495_04130</name>
</gene>
<dbReference type="Gene3D" id="2.40.260.10">
    <property type="entry name" value="Sortase"/>
    <property type="match status" value="1"/>
</dbReference>
<dbReference type="CDD" id="cd05830">
    <property type="entry name" value="Sortase_E"/>
    <property type="match status" value="1"/>
</dbReference>
<dbReference type="Proteomes" id="UP001165378">
    <property type="component" value="Unassembled WGS sequence"/>
</dbReference>
<keyword evidence="6" id="KW-1185">Reference proteome</keyword>
<feature type="compositionally biased region" description="Acidic residues" evidence="3">
    <location>
        <begin position="46"/>
        <end position="62"/>
    </location>
</feature>
<dbReference type="RefSeq" id="WP_235050501.1">
    <property type="nucleotide sequence ID" value="NZ_JAKFHA010000002.1"/>
</dbReference>
<keyword evidence="4" id="KW-1133">Transmembrane helix</keyword>
<feature type="transmembrane region" description="Helical" evidence="4">
    <location>
        <begin position="12"/>
        <end position="32"/>
    </location>
</feature>
<dbReference type="InterPro" id="IPR005754">
    <property type="entry name" value="Sortase"/>
</dbReference>
<protein>
    <submittedName>
        <fullName evidence="5">Class E sortase</fullName>
    </submittedName>
</protein>
<evidence type="ECO:0000256" key="4">
    <source>
        <dbReference type="SAM" id="Phobius"/>
    </source>
</evidence>
<keyword evidence="4" id="KW-0812">Transmembrane</keyword>
<dbReference type="EMBL" id="JAKFHA010000002">
    <property type="protein sequence ID" value="MCF2526412.1"/>
    <property type="molecule type" value="Genomic_DNA"/>
</dbReference>
<dbReference type="GO" id="GO:0016787">
    <property type="term" value="F:hydrolase activity"/>
    <property type="evidence" value="ECO:0007669"/>
    <property type="project" value="UniProtKB-KW"/>
</dbReference>
<dbReference type="InterPro" id="IPR042003">
    <property type="entry name" value="Sortase_E"/>
</dbReference>
<keyword evidence="1" id="KW-0378">Hydrolase</keyword>
<reference evidence="5" key="1">
    <citation type="submission" date="2022-01" db="EMBL/GenBank/DDBJ databases">
        <title>Genome-Based Taxonomic Classification of the Phylum Actinobacteria.</title>
        <authorList>
            <person name="Gao Y."/>
        </authorList>
    </citation>
    <scope>NUCLEOTIDE SEQUENCE</scope>
    <source>
        <strain evidence="5">KLBMP 8922</strain>
    </source>
</reference>
<feature type="active site" description="Acyl-thioester intermediate" evidence="2">
    <location>
        <position position="222"/>
    </location>
</feature>
<feature type="active site" description="Proton donor/acceptor" evidence="2">
    <location>
        <position position="153"/>
    </location>
</feature>
<comment type="caution">
    <text evidence="5">The sequence shown here is derived from an EMBL/GenBank/DDBJ whole genome shotgun (WGS) entry which is preliminary data.</text>
</comment>
<dbReference type="NCBIfam" id="NF033747">
    <property type="entry name" value="class_E_sortase"/>
    <property type="match status" value="1"/>
</dbReference>
<dbReference type="InterPro" id="IPR023365">
    <property type="entry name" value="Sortase_dom-sf"/>
</dbReference>
<feature type="region of interest" description="Disordered" evidence="3">
    <location>
        <begin position="46"/>
        <end position="93"/>
    </location>
</feature>
<evidence type="ECO:0000256" key="2">
    <source>
        <dbReference type="PIRSR" id="PIRSR605754-1"/>
    </source>
</evidence>
<evidence type="ECO:0000256" key="1">
    <source>
        <dbReference type="ARBA" id="ARBA00022801"/>
    </source>
</evidence>
<proteinExistence type="predicted"/>
<evidence type="ECO:0000256" key="3">
    <source>
        <dbReference type="SAM" id="MobiDB-lite"/>
    </source>
</evidence>
<organism evidence="5 6">
    <name type="scientific">Yinghuangia soli</name>
    <dbReference type="NCBI Taxonomy" id="2908204"/>
    <lineage>
        <taxon>Bacteria</taxon>
        <taxon>Bacillati</taxon>
        <taxon>Actinomycetota</taxon>
        <taxon>Actinomycetes</taxon>
        <taxon>Kitasatosporales</taxon>
        <taxon>Streptomycetaceae</taxon>
        <taxon>Yinghuangia</taxon>
    </lineage>
</organism>
<evidence type="ECO:0000313" key="6">
    <source>
        <dbReference type="Proteomes" id="UP001165378"/>
    </source>
</evidence>
<dbReference type="NCBIfam" id="TIGR01076">
    <property type="entry name" value="sortase_fam"/>
    <property type="match status" value="1"/>
</dbReference>
<name>A0AA41U0H1_9ACTN</name>
<dbReference type="Pfam" id="PF04203">
    <property type="entry name" value="Sortase"/>
    <property type="match status" value="1"/>
</dbReference>
<dbReference type="AlphaFoldDB" id="A0AA41U0H1"/>